<proteinExistence type="predicted"/>
<dbReference type="EMBL" id="BSXS01008459">
    <property type="protein sequence ID" value="GME92552.1"/>
    <property type="molecule type" value="Genomic_DNA"/>
</dbReference>
<organism evidence="1 2">
    <name type="scientific">Ambrosiozyma monospora</name>
    <name type="common">Yeast</name>
    <name type="synonym">Endomycopsis monosporus</name>
    <dbReference type="NCBI Taxonomy" id="43982"/>
    <lineage>
        <taxon>Eukaryota</taxon>
        <taxon>Fungi</taxon>
        <taxon>Dikarya</taxon>
        <taxon>Ascomycota</taxon>
        <taxon>Saccharomycotina</taxon>
        <taxon>Pichiomycetes</taxon>
        <taxon>Pichiales</taxon>
        <taxon>Pichiaceae</taxon>
        <taxon>Ambrosiozyma</taxon>
    </lineage>
</organism>
<name>A0ACB5TP23_AMBMO</name>
<evidence type="ECO:0000313" key="2">
    <source>
        <dbReference type="Proteomes" id="UP001165064"/>
    </source>
</evidence>
<comment type="caution">
    <text evidence="1">The sequence shown here is derived from an EMBL/GenBank/DDBJ whole genome shotgun (WGS) entry which is preliminary data.</text>
</comment>
<gene>
    <name evidence="1" type="ORF">Amon02_000910000</name>
</gene>
<sequence length="144" mass="15833">MKSLFTSLLLLSSITSSLPLHSSSVNEIFQGYVKFSGHKVYYPTKTSMLKRDGDTAGSVDYNLSHEKYFYSVDVQIGSDGDNVTLLVDTGSSDMWVMDSSLKGRCGSDSSCQFGLFDTSDSSTFHNNNTEFGISYADVKLVSWV</sequence>
<keyword evidence="2" id="KW-1185">Reference proteome</keyword>
<protein>
    <submittedName>
        <fullName evidence="1">Unnamed protein product</fullName>
    </submittedName>
</protein>
<dbReference type="Proteomes" id="UP001165064">
    <property type="component" value="Unassembled WGS sequence"/>
</dbReference>
<evidence type="ECO:0000313" key="1">
    <source>
        <dbReference type="EMBL" id="GME92552.1"/>
    </source>
</evidence>
<accession>A0ACB5TP23</accession>
<reference evidence="1" key="1">
    <citation type="submission" date="2023-04" db="EMBL/GenBank/DDBJ databases">
        <title>Ambrosiozyma monospora NBRC 10751.</title>
        <authorList>
            <person name="Ichikawa N."/>
            <person name="Sato H."/>
            <person name="Tonouchi N."/>
        </authorList>
    </citation>
    <scope>NUCLEOTIDE SEQUENCE</scope>
    <source>
        <strain evidence="1">NBRC 10751</strain>
    </source>
</reference>